<dbReference type="InterPro" id="IPR001633">
    <property type="entry name" value="EAL_dom"/>
</dbReference>
<dbReference type="InterPro" id="IPR000160">
    <property type="entry name" value="GGDEF_dom"/>
</dbReference>
<accession>A0A1A2VW47</accession>
<dbReference type="PANTHER" id="PTHR44757">
    <property type="entry name" value="DIGUANYLATE CYCLASE DGCP"/>
    <property type="match status" value="1"/>
</dbReference>
<evidence type="ECO:0000259" key="2">
    <source>
        <dbReference type="PROSITE" id="PS50887"/>
    </source>
</evidence>
<evidence type="ECO:0000313" key="3">
    <source>
        <dbReference type="EMBL" id="OBI05554.1"/>
    </source>
</evidence>
<dbReference type="Gene3D" id="3.30.70.270">
    <property type="match status" value="1"/>
</dbReference>
<comment type="caution">
    <text evidence="3">The sequence shown here is derived from an EMBL/GenBank/DDBJ whole genome shotgun (WGS) entry which is preliminary data.</text>
</comment>
<dbReference type="Pfam" id="PF00990">
    <property type="entry name" value="GGDEF"/>
    <property type="match status" value="1"/>
</dbReference>
<dbReference type="InterPro" id="IPR029787">
    <property type="entry name" value="Nucleotide_cyclase"/>
</dbReference>
<sequence length="615" mass="66531">MSGMLDRVVTSVATQLMLANPRTASDVIERVLAQLVDEFDVDAGFLRHNNHRVRVSTLVAEWPPRYEHARPDPLAVVSFADANPLFALSENARRPEVVHPDPANDGFPCPVAKDGQESLPSVAMAPLVWGGAVTTGLLGFVKFGDRVWSPKELDLLEAIAALFAQLKAHLAAENRLQYLAEHDDLTDLHNRRALMAHLHERLAKSRPGPVAVMYLDVDRMKSINDYLGHSAGDWFIRVFAQRLRLKVGPGVIARVGGDEFVFVPNESMSADGAALLARQLQLTMQSSVSIGGELVSRSVSVGVAIGIPGRDTPADLVSQADQAALTAKRAGGNEVAVFTQDMSLRTTLQNDIDLHLRGVIDSDALILHYLPEVDMRTGEILAVEALVRWQHPALGLLLPDSFIAVAESTNAAGKLGRWVIRTACAEFSKWRSLGLGRDVMLRLNVSPVQLVANGFVRTVAESIAEFDIDAGSVCLEITERIVVGDVEHTQRTLATLKEVGVQIAIDDFGTGFAVLSHLKSLPVDMLKIDTTFVRELGSNSGDLAIVRAIIGLAEAFDLQLVAEGVETPAAALTLMRHGCYRAQGFLLSRPLTADAMTPLLAEGRLSMPLLAHDTA</sequence>
<evidence type="ECO:0000259" key="1">
    <source>
        <dbReference type="PROSITE" id="PS50883"/>
    </source>
</evidence>
<feature type="domain" description="EAL" evidence="1">
    <location>
        <begin position="349"/>
        <end position="604"/>
    </location>
</feature>
<dbReference type="InterPro" id="IPR029016">
    <property type="entry name" value="GAF-like_dom_sf"/>
</dbReference>
<evidence type="ECO:0008006" key="5">
    <source>
        <dbReference type="Google" id="ProtNLM"/>
    </source>
</evidence>
<dbReference type="PROSITE" id="PS50883">
    <property type="entry name" value="EAL"/>
    <property type="match status" value="1"/>
</dbReference>
<name>A0A1A2VW47_MYCSC</name>
<dbReference type="SMART" id="SM00052">
    <property type="entry name" value="EAL"/>
    <property type="match status" value="1"/>
</dbReference>
<dbReference type="Gene3D" id="3.30.450.40">
    <property type="match status" value="1"/>
</dbReference>
<feature type="domain" description="GGDEF" evidence="2">
    <location>
        <begin position="208"/>
        <end position="340"/>
    </location>
</feature>
<dbReference type="SUPFAM" id="SSF55781">
    <property type="entry name" value="GAF domain-like"/>
    <property type="match status" value="1"/>
</dbReference>
<dbReference type="NCBIfam" id="TIGR00254">
    <property type="entry name" value="GGDEF"/>
    <property type="match status" value="1"/>
</dbReference>
<dbReference type="Gene3D" id="3.20.20.450">
    <property type="entry name" value="EAL domain"/>
    <property type="match status" value="1"/>
</dbReference>
<reference evidence="3 4" key="1">
    <citation type="submission" date="2016-06" db="EMBL/GenBank/DDBJ databases">
        <authorList>
            <person name="Kjaerup R.B."/>
            <person name="Dalgaard T.S."/>
            <person name="Juul-Madsen H.R."/>
        </authorList>
    </citation>
    <scope>NUCLEOTIDE SEQUENCE [LARGE SCALE GENOMIC DNA]</scope>
    <source>
        <strain evidence="3 4">E2838</strain>
    </source>
</reference>
<dbReference type="Pfam" id="PF00563">
    <property type="entry name" value="EAL"/>
    <property type="match status" value="1"/>
</dbReference>
<dbReference type="AlphaFoldDB" id="A0A1A2VW47"/>
<dbReference type="InterPro" id="IPR052155">
    <property type="entry name" value="Biofilm_reg_signaling"/>
</dbReference>
<organism evidence="3 4">
    <name type="scientific">Mycobacterium scrofulaceum</name>
    <dbReference type="NCBI Taxonomy" id="1783"/>
    <lineage>
        <taxon>Bacteria</taxon>
        <taxon>Bacillati</taxon>
        <taxon>Actinomycetota</taxon>
        <taxon>Actinomycetes</taxon>
        <taxon>Mycobacteriales</taxon>
        <taxon>Mycobacteriaceae</taxon>
        <taxon>Mycobacterium</taxon>
    </lineage>
</organism>
<dbReference type="Proteomes" id="UP000092207">
    <property type="component" value="Unassembled WGS sequence"/>
</dbReference>
<dbReference type="PROSITE" id="PS50887">
    <property type="entry name" value="GGDEF"/>
    <property type="match status" value="1"/>
</dbReference>
<evidence type="ECO:0000313" key="4">
    <source>
        <dbReference type="Proteomes" id="UP000092207"/>
    </source>
</evidence>
<dbReference type="EMBL" id="LZJY01000148">
    <property type="protein sequence ID" value="OBI05554.1"/>
    <property type="molecule type" value="Genomic_DNA"/>
</dbReference>
<dbReference type="InterPro" id="IPR035919">
    <property type="entry name" value="EAL_sf"/>
</dbReference>
<dbReference type="InterPro" id="IPR043128">
    <property type="entry name" value="Rev_trsase/Diguanyl_cyclase"/>
</dbReference>
<gene>
    <name evidence="3" type="ORF">A5679_13290</name>
</gene>
<dbReference type="SUPFAM" id="SSF141868">
    <property type="entry name" value="EAL domain-like"/>
    <property type="match status" value="1"/>
</dbReference>
<dbReference type="CDD" id="cd01949">
    <property type="entry name" value="GGDEF"/>
    <property type="match status" value="1"/>
</dbReference>
<proteinExistence type="predicted"/>
<dbReference type="SUPFAM" id="SSF55073">
    <property type="entry name" value="Nucleotide cyclase"/>
    <property type="match status" value="1"/>
</dbReference>
<dbReference type="InterPro" id="IPR003018">
    <property type="entry name" value="GAF"/>
</dbReference>
<dbReference type="SMART" id="SM00065">
    <property type="entry name" value="GAF"/>
    <property type="match status" value="1"/>
</dbReference>
<protein>
    <recommendedName>
        <fullName evidence="5">Bifunctional diguanylate cyclase/phosphodiesterase</fullName>
    </recommendedName>
</protein>
<dbReference type="RefSeq" id="WP_067303702.1">
    <property type="nucleotide sequence ID" value="NZ_LZJY01000148.1"/>
</dbReference>
<dbReference type="SMART" id="SM00267">
    <property type="entry name" value="GGDEF"/>
    <property type="match status" value="1"/>
</dbReference>
<dbReference type="CDD" id="cd01948">
    <property type="entry name" value="EAL"/>
    <property type="match status" value="1"/>
</dbReference>
<dbReference type="PANTHER" id="PTHR44757:SF2">
    <property type="entry name" value="BIOFILM ARCHITECTURE MAINTENANCE PROTEIN MBAA"/>
    <property type="match status" value="1"/>
</dbReference>